<evidence type="ECO:0000256" key="2">
    <source>
        <dbReference type="ARBA" id="ARBA00023012"/>
    </source>
</evidence>
<dbReference type="GO" id="GO:0006355">
    <property type="term" value="P:regulation of DNA-templated transcription"/>
    <property type="evidence" value="ECO:0007669"/>
    <property type="project" value="InterPro"/>
</dbReference>
<dbReference type="InterPro" id="IPR005158">
    <property type="entry name" value="BTAD"/>
</dbReference>
<dbReference type="PANTHER" id="PTHR35807">
    <property type="entry name" value="TRANSCRIPTIONAL REGULATOR REDD-RELATED"/>
    <property type="match status" value="1"/>
</dbReference>
<keyword evidence="3" id="KW-0805">Transcription regulation</keyword>
<gene>
    <name evidence="8" type="ORF">SAMN05444716_101765</name>
</gene>
<dbReference type="RefSeq" id="WP_093842163.1">
    <property type="nucleotide sequence ID" value="NZ_FPAB01000001.1"/>
</dbReference>
<dbReference type="SUPFAM" id="SSF46894">
    <property type="entry name" value="C-terminal effector domain of the bipartite response regulators"/>
    <property type="match status" value="1"/>
</dbReference>
<name>A0A1I6PW49_9ACTN</name>
<dbReference type="Pfam" id="PF03704">
    <property type="entry name" value="BTAD"/>
    <property type="match status" value="1"/>
</dbReference>
<dbReference type="STRING" id="1176198.SAMN05444716_101765"/>
<reference evidence="9" key="1">
    <citation type="submission" date="2016-10" db="EMBL/GenBank/DDBJ databases">
        <authorList>
            <person name="Varghese N."/>
            <person name="Submissions S."/>
        </authorList>
    </citation>
    <scope>NUCLEOTIDE SEQUENCE [LARGE SCALE GENOMIC DNA]</scope>
    <source>
        <strain evidence="9">CGMCC 4.7047</strain>
    </source>
</reference>
<dbReference type="AlphaFoldDB" id="A0A1I6PW49"/>
<dbReference type="SMART" id="SM00862">
    <property type="entry name" value="Trans_reg_C"/>
    <property type="match status" value="1"/>
</dbReference>
<dbReference type="InterPro" id="IPR036388">
    <property type="entry name" value="WH-like_DNA-bd_sf"/>
</dbReference>
<dbReference type="PANTHER" id="PTHR35807:SF1">
    <property type="entry name" value="TRANSCRIPTIONAL REGULATOR REDD"/>
    <property type="match status" value="1"/>
</dbReference>
<dbReference type="InterPro" id="IPR016032">
    <property type="entry name" value="Sig_transdc_resp-reg_C-effctor"/>
</dbReference>
<dbReference type="Pfam" id="PF00486">
    <property type="entry name" value="Trans_reg_C"/>
    <property type="match status" value="1"/>
</dbReference>
<dbReference type="InterPro" id="IPR027417">
    <property type="entry name" value="P-loop_NTPase"/>
</dbReference>
<keyword evidence="2" id="KW-0902">Two-component regulatory system</keyword>
<dbReference type="InterPro" id="IPR011990">
    <property type="entry name" value="TPR-like_helical_dom_sf"/>
</dbReference>
<dbReference type="Gene3D" id="3.40.50.300">
    <property type="entry name" value="P-loop containing nucleotide triphosphate hydrolases"/>
    <property type="match status" value="1"/>
</dbReference>
<keyword evidence="4 6" id="KW-0238">DNA-binding</keyword>
<dbReference type="EMBL" id="FPAB01000001">
    <property type="protein sequence ID" value="SFS44423.1"/>
    <property type="molecule type" value="Genomic_DNA"/>
</dbReference>
<dbReference type="GO" id="GO:0003677">
    <property type="term" value="F:DNA binding"/>
    <property type="evidence" value="ECO:0007669"/>
    <property type="project" value="UniProtKB-UniRule"/>
</dbReference>
<dbReference type="Proteomes" id="UP000198873">
    <property type="component" value="Unassembled WGS sequence"/>
</dbReference>
<dbReference type="GO" id="GO:0043531">
    <property type="term" value="F:ADP binding"/>
    <property type="evidence" value="ECO:0007669"/>
    <property type="project" value="InterPro"/>
</dbReference>
<evidence type="ECO:0000313" key="9">
    <source>
        <dbReference type="Proteomes" id="UP000198873"/>
    </source>
</evidence>
<sequence length="948" mass="102879">MDIRLLGPLEVRTDGGREIGVSAPMLRATLAALALHPGQVVPVDELAEQLWGAHVPLTARTTLRNYVMRLRKLLPGEPLRTVPGGYQLQVREEETDQGRLRAALGRSRELAGHEPAGAAALLDGAVRLWRGTPLSDLPDCPLRTVERPRLTELYLTAVEERFELKLGLGEHGPVVDEIATMARAHPLRERLVRQLMLALYRTGRTAEALSVYREARQRLVEELGIEPGGELRELETLILRGDVPAARPASVAEPVRAADAAAAAPAPAPLPARGRAAFPPAIATFVARAVELGRIRARLSDAVAAPAVCLIDGPGGVGKSALAVRAAREVADRFPDGLLYVDLRGADPRNAPLSPAEARQRLLASLGAAVKEIPADPVAAAAYYQEWFTGRRMLVLLDNALDSAQISELLPAEPGCAALVTSRAALTGVHGGHHLHLSTLSTADAIAFVQAIAEGSAERGTPAQWEKLVELCGHLPLALRIIATRMAARPRWSVADWTAVLRDERLRMDELSVDDLDLRTSLTVSIEQLGDVPAARVFPLLGTAAVLSYSPEAVAELAGCPVPRAREALERLADAQIATSPRPGVYVLHDLVRSAAVWQADRLPPQRSREALAGLARWCVGSLHRSNAPLALARHFATRYAQGAARFAKGRSFRSVDESLPWTDEVLEDVLALAAQLAEPEFDSGEELAGRPLSCFALESVRALETYLGLRLSWRAQRRLCELALAVGERQGDVFAQAVAYGQLGKAAGQQGEAPRGMELLERATRLFRALGDREEALGTMMNMVPTLGSSGRLAEAVDVGHRALAEAEELGNTDSRAQIVNNLGRCHLYLGEHDQAYRLFTSNYEAVTVPYERTMAAGLLAEYHLETREFEEAARWANRALRHSAEQPFDPFVAAQQRTWLAAALRGLGREEAARAEESRAKAVLDDLNSRENLHLRVRVEERYAIG</sequence>
<protein>
    <submittedName>
        <fullName evidence="8">DNA-binding transcriptional activator of the SARP family</fullName>
    </submittedName>
</protein>
<evidence type="ECO:0000256" key="4">
    <source>
        <dbReference type="ARBA" id="ARBA00023125"/>
    </source>
</evidence>
<evidence type="ECO:0000256" key="6">
    <source>
        <dbReference type="PROSITE-ProRule" id="PRU01091"/>
    </source>
</evidence>
<dbReference type="PRINTS" id="PR00364">
    <property type="entry name" value="DISEASERSIST"/>
</dbReference>
<dbReference type="InterPro" id="IPR051677">
    <property type="entry name" value="AfsR-DnrI-RedD_regulator"/>
</dbReference>
<dbReference type="PROSITE" id="PS51755">
    <property type="entry name" value="OMPR_PHOB"/>
    <property type="match status" value="1"/>
</dbReference>
<keyword evidence="5" id="KW-0804">Transcription</keyword>
<evidence type="ECO:0000259" key="7">
    <source>
        <dbReference type="PROSITE" id="PS51755"/>
    </source>
</evidence>
<dbReference type="Gene3D" id="1.25.40.10">
    <property type="entry name" value="Tetratricopeptide repeat domain"/>
    <property type="match status" value="2"/>
</dbReference>
<evidence type="ECO:0000313" key="8">
    <source>
        <dbReference type="EMBL" id="SFS44423.1"/>
    </source>
</evidence>
<dbReference type="InterPro" id="IPR001867">
    <property type="entry name" value="OmpR/PhoB-type_DNA-bd"/>
</dbReference>
<feature type="domain" description="OmpR/PhoB-type" evidence="7">
    <location>
        <begin position="1"/>
        <end position="90"/>
    </location>
</feature>
<dbReference type="Gene3D" id="1.10.10.10">
    <property type="entry name" value="Winged helix-like DNA-binding domain superfamily/Winged helix DNA-binding domain"/>
    <property type="match status" value="1"/>
</dbReference>
<keyword evidence="9" id="KW-1185">Reference proteome</keyword>
<proteinExistence type="inferred from homology"/>
<evidence type="ECO:0000256" key="5">
    <source>
        <dbReference type="ARBA" id="ARBA00023163"/>
    </source>
</evidence>
<organism evidence="8 9">
    <name type="scientific">Streptomyces harbinensis</name>
    <dbReference type="NCBI Taxonomy" id="1176198"/>
    <lineage>
        <taxon>Bacteria</taxon>
        <taxon>Bacillati</taxon>
        <taxon>Actinomycetota</taxon>
        <taxon>Actinomycetes</taxon>
        <taxon>Kitasatosporales</taxon>
        <taxon>Streptomycetaceae</taxon>
        <taxon>Streptomyces</taxon>
    </lineage>
</organism>
<evidence type="ECO:0000256" key="1">
    <source>
        <dbReference type="ARBA" id="ARBA00005820"/>
    </source>
</evidence>
<dbReference type="SMART" id="SM01043">
    <property type="entry name" value="BTAD"/>
    <property type="match status" value="1"/>
</dbReference>
<accession>A0A1I6PW49</accession>
<evidence type="ECO:0000256" key="3">
    <source>
        <dbReference type="ARBA" id="ARBA00023015"/>
    </source>
</evidence>
<comment type="similarity">
    <text evidence="1">Belongs to the AfsR/DnrI/RedD regulatory family.</text>
</comment>
<dbReference type="CDD" id="cd15831">
    <property type="entry name" value="BTAD"/>
    <property type="match status" value="1"/>
</dbReference>
<feature type="DNA-binding region" description="OmpR/PhoB-type" evidence="6">
    <location>
        <begin position="1"/>
        <end position="90"/>
    </location>
</feature>
<dbReference type="SUPFAM" id="SSF52540">
    <property type="entry name" value="P-loop containing nucleoside triphosphate hydrolases"/>
    <property type="match status" value="1"/>
</dbReference>
<dbReference type="GO" id="GO:0000160">
    <property type="term" value="P:phosphorelay signal transduction system"/>
    <property type="evidence" value="ECO:0007669"/>
    <property type="project" value="UniProtKB-KW"/>
</dbReference>
<dbReference type="SUPFAM" id="SSF48452">
    <property type="entry name" value="TPR-like"/>
    <property type="match status" value="2"/>
</dbReference>